<dbReference type="InterPro" id="IPR023696">
    <property type="entry name" value="Ureohydrolase_dom_sf"/>
</dbReference>
<feature type="binding site" evidence="4">
    <location>
        <position position="166"/>
    </location>
    <ligand>
        <name>Mn(2+)</name>
        <dbReference type="ChEBI" id="CHEBI:29035"/>
        <label>1</label>
    </ligand>
</feature>
<evidence type="ECO:0000256" key="5">
    <source>
        <dbReference type="RuleBase" id="RU003684"/>
    </source>
</evidence>
<keyword evidence="3 5" id="KW-0378">Hydrolase</keyword>
<dbReference type="InterPro" id="IPR005925">
    <property type="entry name" value="Agmatinase-rel"/>
</dbReference>
<dbReference type="EMBL" id="BMCP01000002">
    <property type="protein sequence ID" value="GGE45907.1"/>
    <property type="molecule type" value="Genomic_DNA"/>
</dbReference>
<protein>
    <submittedName>
        <fullName evidence="6">Agmatinase</fullName>
    </submittedName>
</protein>
<evidence type="ECO:0000256" key="3">
    <source>
        <dbReference type="ARBA" id="ARBA00022801"/>
    </source>
</evidence>
<dbReference type="NCBIfam" id="TIGR01230">
    <property type="entry name" value="agmatinase"/>
    <property type="match status" value="1"/>
</dbReference>
<comment type="similarity">
    <text evidence="1">Belongs to the arginase family. Agmatinase subfamily.</text>
</comment>
<dbReference type="RefSeq" id="WP_188409945.1">
    <property type="nucleotide sequence ID" value="NZ_BMCP01000002.1"/>
</dbReference>
<name>A0A8J2YJ19_9RHOB</name>
<dbReference type="GO" id="GO:0046872">
    <property type="term" value="F:metal ion binding"/>
    <property type="evidence" value="ECO:0007669"/>
    <property type="project" value="UniProtKB-KW"/>
</dbReference>
<keyword evidence="7" id="KW-1185">Reference proteome</keyword>
<dbReference type="GO" id="GO:0008783">
    <property type="term" value="F:agmatinase activity"/>
    <property type="evidence" value="ECO:0007669"/>
    <property type="project" value="TreeGrafter"/>
</dbReference>
<accession>A0A8J2YJ19</accession>
<dbReference type="CDD" id="cd11592">
    <property type="entry name" value="Agmatinase_PAH"/>
    <property type="match status" value="1"/>
</dbReference>
<sequence>MNDDPAHPRPVDRALDLEFRYGQSTEPNYSGAVSFLRRPYRSASDADVAVWGVPLDVAVSNRPGTRFGPRAIREASTILDGDPIYPFGVDAFAEMAVVDTGDAAFDHGRPEEIPAAIEAQARERLRSGTQLVTLGGDHFITYPILRALVARLGTPIALIHFDAHQDTWPDDGDRIDHGTFVRRVVREGLIIPERSIQIGIRTHAPEDLGIARVDGFEFDELGALAAASRILGHVKDAPAYITFDIDALDPAFAPGTGTPVCGGLSTREAQACLMSLGSLDLKGFDIVEVSPPYDHAGITSLAGAMLAQTYLSLLAARKANGQSIAV</sequence>
<dbReference type="AlphaFoldDB" id="A0A8J2YJ19"/>
<reference evidence="6" key="1">
    <citation type="journal article" date="2014" name="Int. J. Syst. Evol. Microbiol.">
        <title>Complete genome sequence of Corynebacterium casei LMG S-19264T (=DSM 44701T), isolated from a smear-ripened cheese.</title>
        <authorList>
            <consortium name="US DOE Joint Genome Institute (JGI-PGF)"/>
            <person name="Walter F."/>
            <person name="Albersmeier A."/>
            <person name="Kalinowski J."/>
            <person name="Ruckert C."/>
        </authorList>
    </citation>
    <scope>NUCLEOTIDE SEQUENCE</scope>
    <source>
        <strain evidence="6">CCM 7684</strain>
    </source>
</reference>
<dbReference type="GO" id="GO:0033389">
    <property type="term" value="P:putrescine biosynthetic process from arginine, via agmatine"/>
    <property type="evidence" value="ECO:0007669"/>
    <property type="project" value="TreeGrafter"/>
</dbReference>
<dbReference type="Pfam" id="PF00491">
    <property type="entry name" value="Arginase"/>
    <property type="match status" value="1"/>
</dbReference>
<dbReference type="Gene3D" id="3.40.800.10">
    <property type="entry name" value="Ureohydrolase domain"/>
    <property type="match status" value="1"/>
</dbReference>
<dbReference type="PANTHER" id="PTHR11358:SF26">
    <property type="entry name" value="GUANIDINO ACID HYDROLASE, MITOCHONDRIAL"/>
    <property type="match status" value="1"/>
</dbReference>
<proteinExistence type="inferred from homology"/>
<dbReference type="PANTHER" id="PTHR11358">
    <property type="entry name" value="ARGINASE/AGMATINASE"/>
    <property type="match status" value="1"/>
</dbReference>
<comment type="cofactor">
    <cofactor evidence="4">
        <name>Mn(2+)</name>
        <dbReference type="ChEBI" id="CHEBI:29035"/>
    </cofactor>
    <text evidence="4">Binds 2 manganese ions per subunit.</text>
</comment>
<dbReference type="Proteomes" id="UP000602745">
    <property type="component" value="Unassembled WGS sequence"/>
</dbReference>
<evidence type="ECO:0000256" key="4">
    <source>
        <dbReference type="PIRSR" id="PIRSR036979-1"/>
    </source>
</evidence>
<feature type="binding site" evidence="4">
    <location>
        <position position="246"/>
    </location>
    <ligand>
        <name>Mn(2+)</name>
        <dbReference type="ChEBI" id="CHEBI:29035"/>
        <label>1</label>
    </ligand>
</feature>
<evidence type="ECO:0000313" key="6">
    <source>
        <dbReference type="EMBL" id="GGE45907.1"/>
    </source>
</evidence>
<organism evidence="6 7">
    <name type="scientific">Agaricicola taiwanensis</name>
    <dbReference type="NCBI Taxonomy" id="591372"/>
    <lineage>
        <taxon>Bacteria</taxon>
        <taxon>Pseudomonadati</taxon>
        <taxon>Pseudomonadota</taxon>
        <taxon>Alphaproteobacteria</taxon>
        <taxon>Rhodobacterales</taxon>
        <taxon>Paracoccaceae</taxon>
        <taxon>Agaricicola</taxon>
    </lineage>
</organism>
<dbReference type="NCBIfam" id="NF002564">
    <property type="entry name" value="PRK02190.1"/>
    <property type="match status" value="1"/>
</dbReference>
<evidence type="ECO:0000256" key="2">
    <source>
        <dbReference type="ARBA" id="ARBA00022723"/>
    </source>
</evidence>
<dbReference type="InterPro" id="IPR020855">
    <property type="entry name" value="Ureohydrolase_Mn_BS"/>
</dbReference>
<dbReference type="SUPFAM" id="SSF52768">
    <property type="entry name" value="Arginase/deacetylase"/>
    <property type="match status" value="1"/>
</dbReference>
<dbReference type="PIRSF" id="PIRSF036979">
    <property type="entry name" value="Arginase"/>
    <property type="match status" value="1"/>
</dbReference>
<keyword evidence="4" id="KW-0464">Manganese</keyword>
<keyword evidence="2 4" id="KW-0479">Metal-binding</keyword>
<feature type="binding site" evidence="4">
    <location>
        <position position="162"/>
    </location>
    <ligand>
        <name>Mn(2+)</name>
        <dbReference type="ChEBI" id="CHEBI:29035"/>
        <label>1</label>
    </ligand>
</feature>
<evidence type="ECO:0000256" key="1">
    <source>
        <dbReference type="ARBA" id="ARBA00009227"/>
    </source>
</evidence>
<dbReference type="PROSITE" id="PS51409">
    <property type="entry name" value="ARGINASE_2"/>
    <property type="match status" value="1"/>
</dbReference>
<comment type="caution">
    <text evidence="6">The sequence shown here is derived from an EMBL/GenBank/DDBJ whole genome shotgun (WGS) entry which is preliminary data.</text>
</comment>
<evidence type="ECO:0000313" key="7">
    <source>
        <dbReference type="Proteomes" id="UP000602745"/>
    </source>
</evidence>
<feature type="binding site" evidence="4">
    <location>
        <position position="164"/>
    </location>
    <ligand>
        <name>Mn(2+)</name>
        <dbReference type="ChEBI" id="CHEBI:29035"/>
        <label>1</label>
    </ligand>
</feature>
<reference evidence="6" key="2">
    <citation type="submission" date="2020-09" db="EMBL/GenBank/DDBJ databases">
        <authorList>
            <person name="Sun Q."/>
            <person name="Sedlacek I."/>
        </authorList>
    </citation>
    <scope>NUCLEOTIDE SEQUENCE</scope>
    <source>
        <strain evidence="6">CCM 7684</strain>
    </source>
</reference>
<feature type="binding site" evidence="4">
    <location>
        <position position="244"/>
    </location>
    <ligand>
        <name>Mn(2+)</name>
        <dbReference type="ChEBI" id="CHEBI:29035"/>
        <label>1</label>
    </ligand>
</feature>
<dbReference type="InterPro" id="IPR006035">
    <property type="entry name" value="Ureohydrolase"/>
</dbReference>
<gene>
    <name evidence="6" type="ORF">GCM10007276_23930</name>
</gene>
<feature type="binding site" evidence="4">
    <location>
        <position position="138"/>
    </location>
    <ligand>
        <name>Mn(2+)</name>
        <dbReference type="ChEBI" id="CHEBI:29035"/>
        <label>1</label>
    </ligand>
</feature>
<dbReference type="PROSITE" id="PS01053">
    <property type="entry name" value="ARGINASE_1"/>
    <property type="match status" value="1"/>
</dbReference>